<organism evidence="2 3">
    <name type="scientific">Fluviicoccus keumensis</name>
    <dbReference type="NCBI Taxonomy" id="1435465"/>
    <lineage>
        <taxon>Bacteria</taxon>
        <taxon>Pseudomonadati</taxon>
        <taxon>Pseudomonadota</taxon>
        <taxon>Gammaproteobacteria</taxon>
        <taxon>Moraxellales</taxon>
        <taxon>Moraxellaceae</taxon>
        <taxon>Fluviicoccus</taxon>
    </lineage>
</organism>
<feature type="compositionally biased region" description="Low complexity" evidence="1">
    <location>
        <begin position="55"/>
        <end position="67"/>
    </location>
</feature>
<sequence>MLGMGDEGRRQAYLSALGIPVWTARRELPHAASAESLDFVPWLLDEPEFVEKDQSVGLGSSGSVQSGPEDQLSAPEDDFYGMTAGGPPDDGPPLDAYLDDPDIRAAAEVGAQSGKALTRQLLDKPVPAQPAPASAPVRAAIPESAADLQPVRFQFALFACGRYSLVVPRFQLLSPSEDKLLGNILTAMTGQRTSPLQFAWPMVNNHAIPQHRRAACEALSGFLLRQDKKLKGFILLGEHEHELAAIFGQSSPLPVTMQPGLGMLLQQPMRKRDLWLALQA</sequence>
<evidence type="ECO:0000313" key="3">
    <source>
        <dbReference type="Proteomes" id="UP000292423"/>
    </source>
</evidence>
<keyword evidence="3" id="KW-1185">Reference proteome</keyword>
<dbReference type="RefSeq" id="WP_130415008.1">
    <property type="nucleotide sequence ID" value="NZ_SHKX01000015.1"/>
</dbReference>
<name>A0A4Q7YIN1_9GAMM</name>
<gene>
    <name evidence="2" type="ORF">EV700_2862</name>
</gene>
<dbReference type="AlphaFoldDB" id="A0A4Q7YIN1"/>
<dbReference type="Proteomes" id="UP000292423">
    <property type="component" value="Unassembled WGS sequence"/>
</dbReference>
<reference evidence="2 3" key="1">
    <citation type="submission" date="2019-02" db="EMBL/GenBank/DDBJ databases">
        <title>Genomic Encyclopedia of Type Strains, Phase IV (KMG-IV): sequencing the most valuable type-strain genomes for metagenomic binning, comparative biology and taxonomic classification.</title>
        <authorList>
            <person name="Goeker M."/>
        </authorList>
    </citation>
    <scope>NUCLEOTIDE SEQUENCE [LARGE SCALE GENOMIC DNA]</scope>
    <source>
        <strain evidence="2 3">DSM 105135</strain>
    </source>
</reference>
<protein>
    <submittedName>
        <fullName evidence="2">Uncharacterized protein</fullName>
    </submittedName>
</protein>
<evidence type="ECO:0000313" key="2">
    <source>
        <dbReference type="EMBL" id="RZU36998.1"/>
    </source>
</evidence>
<proteinExistence type="predicted"/>
<dbReference type="EMBL" id="SHKX01000015">
    <property type="protein sequence ID" value="RZU36998.1"/>
    <property type="molecule type" value="Genomic_DNA"/>
</dbReference>
<comment type="caution">
    <text evidence="2">The sequence shown here is derived from an EMBL/GenBank/DDBJ whole genome shotgun (WGS) entry which is preliminary data.</text>
</comment>
<dbReference type="OrthoDB" id="6362681at2"/>
<evidence type="ECO:0000256" key="1">
    <source>
        <dbReference type="SAM" id="MobiDB-lite"/>
    </source>
</evidence>
<accession>A0A4Q7YIN1</accession>
<feature type="region of interest" description="Disordered" evidence="1">
    <location>
        <begin position="54"/>
        <end position="99"/>
    </location>
</feature>